<accession>A0ABQ3IHJ8</accession>
<organism evidence="2 3">
    <name type="scientific">Thalassotalea profundi</name>
    <dbReference type="NCBI Taxonomy" id="2036687"/>
    <lineage>
        <taxon>Bacteria</taxon>
        <taxon>Pseudomonadati</taxon>
        <taxon>Pseudomonadota</taxon>
        <taxon>Gammaproteobacteria</taxon>
        <taxon>Alteromonadales</taxon>
        <taxon>Colwelliaceae</taxon>
        <taxon>Thalassotalea</taxon>
    </lineage>
</organism>
<dbReference type="Proteomes" id="UP000626370">
    <property type="component" value="Unassembled WGS sequence"/>
</dbReference>
<sequence>MSTIDEQLNNPLHGLKLETLLTELVDHYGFEILAEYTNINCFKNRASIATSLKFLKKTEWAREKMERFYLYTYKNLPKADDTQYEITPRKRVIPLHQKPREPIVLILGEAPTPKERTNFRSNNQHSKTNHSSARNDRKSSDFKKNERNKSTSVPANPYENAPK</sequence>
<evidence type="ECO:0000256" key="1">
    <source>
        <dbReference type="SAM" id="MobiDB-lite"/>
    </source>
</evidence>
<comment type="caution">
    <text evidence="2">The sequence shown here is derived from an EMBL/GenBank/DDBJ whole genome shotgun (WGS) entry which is preliminary data.</text>
</comment>
<evidence type="ECO:0008006" key="4">
    <source>
        <dbReference type="Google" id="ProtNLM"/>
    </source>
</evidence>
<evidence type="ECO:0000313" key="3">
    <source>
        <dbReference type="Proteomes" id="UP000626370"/>
    </source>
</evidence>
<protein>
    <recommendedName>
        <fullName evidence="4">DUF2132 domain-containing protein</fullName>
    </recommendedName>
</protein>
<gene>
    <name evidence="2" type="ORF">GCM10011501_11960</name>
</gene>
<dbReference type="Pfam" id="PF09905">
    <property type="entry name" value="VF530"/>
    <property type="match status" value="1"/>
</dbReference>
<evidence type="ECO:0000313" key="2">
    <source>
        <dbReference type="EMBL" id="GHE84753.1"/>
    </source>
</evidence>
<dbReference type="EMBL" id="BNAH01000004">
    <property type="protein sequence ID" value="GHE84753.1"/>
    <property type="molecule type" value="Genomic_DNA"/>
</dbReference>
<name>A0ABQ3IHJ8_9GAMM</name>
<feature type="compositionally biased region" description="Basic and acidic residues" evidence="1">
    <location>
        <begin position="133"/>
        <end position="149"/>
    </location>
</feature>
<proteinExistence type="predicted"/>
<keyword evidence="3" id="KW-1185">Reference proteome</keyword>
<reference evidence="3" key="1">
    <citation type="journal article" date="2019" name="Int. J. Syst. Evol. Microbiol.">
        <title>The Global Catalogue of Microorganisms (GCM) 10K type strain sequencing project: providing services to taxonomists for standard genome sequencing and annotation.</title>
        <authorList>
            <consortium name="The Broad Institute Genomics Platform"/>
            <consortium name="The Broad Institute Genome Sequencing Center for Infectious Disease"/>
            <person name="Wu L."/>
            <person name="Ma J."/>
        </authorList>
    </citation>
    <scope>NUCLEOTIDE SEQUENCE [LARGE SCALE GENOMIC DNA]</scope>
    <source>
        <strain evidence="3">CGMCC 1.15922</strain>
    </source>
</reference>
<feature type="region of interest" description="Disordered" evidence="1">
    <location>
        <begin position="107"/>
        <end position="163"/>
    </location>
</feature>
<feature type="compositionally biased region" description="Polar residues" evidence="1">
    <location>
        <begin position="119"/>
        <end position="132"/>
    </location>
</feature>
<dbReference type="RefSeq" id="WP_189377313.1">
    <property type="nucleotide sequence ID" value="NZ_BNAH01000004.1"/>
</dbReference>
<dbReference type="InterPro" id="IPR036361">
    <property type="entry name" value="SAP_dom_sf"/>
</dbReference>
<dbReference type="InterPro" id="IPR018668">
    <property type="entry name" value="DNA-binding_VF530-like"/>
</dbReference>
<dbReference type="Gene3D" id="1.10.720.30">
    <property type="entry name" value="SAP domain"/>
    <property type="match status" value="1"/>
</dbReference>